<dbReference type="Proteomes" id="UP000051952">
    <property type="component" value="Unassembled WGS sequence"/>
</dbReference>
<feature type="compositionally biased region" description="Polar residues" evidence="1">
    <location>
        <begin position="353"/>
        <end position="381"/>
    </location>
</feature>
<keyword evidence="4" id="KW-1185">Reference proteome</keyword>
<dbReference type="OMA" id="DYWHYCP"/>
<feature type="region of interest" description="Disordered" evidence="1">
    <location>
        <begin position="173"/>
        <end position="197"/>
    </location>
</feature>
<gene>
    <name evidence="3" type="ORF">BSAL_74905</name>
</gene>
<protein>
    <recommendedName>
        <fullName evidence="2">Mic1 domain-containing protein</fullName>
    </recommendedName>
</protein>
<name>A0A0S4IUY7_BODSA</name>
<evidence type="ECO:0000313" key="4">
    <source>
        <dbReference type="Proteomes" id="UP000051952"/>
    </source>
</evidence>
<dbReference type="EMBL" id="CYKH01000671">
    <property type="protein sequence ID" value="CUG14164.1"/>
    <property type="molecule type" value="Genomic_DNA"/>
</dbReference>
<evidence type="ECO:0000259" key="2">
    <source>
        <dbReference type="Pfam" id="PF07035"/>
    </source>
</evidence>
<dbReference type="VEuPathDB" id="TriTrypDB:BSAL_74905"/>
<feature type="region of interest" description="Disordered" evidence="1">
    <location>
        <begin position="345"/>
        <end position="381"/>
    </location>
</feature>
<evidence type="ECO:0000313" key="3">
    <source>
        <dbReference type="EMBL" id="CUG14164.1"/>
    </source>
</evidence>
<evidence type="ECO:0000256" key="1">
    <source>
        <dbReference type="SAM" id="MobiDB-lite"/>
    </source>
</evidence>
<sequence length="1020" mass="111091">MDPKARSRPSTDVVGFSGAANIFIDEDTDDLIAVYPGGEIYIFRLDLRASQSSSTATGRDVEALPWVGDTVHLLTGKDEVQIVKCSALPNRLQTSFMVAVCHNDEEICFYLPPSLPPTAAATAPPGSSKNSSGGAVTKSFAQHVCAPRNLRFRNRFYPIRSMWWMESRHFPSSPPPTSSSATQRPAGGNSGSGLQRHGSQQRKFLLVMTQISVEMLSVAEELYGNEASHVVLINRISTRVDYWSFLSSGQLRCAIAINESKLSICKPFVVERSSVLTTMPQLTLEGLPTSTDGFVSPLSSSHMDCPRLQLQVQPVVLYDSLFVLHVTAQRSVVLHRYVSERSKRAAAMDAGGETSTSSPNGGEGGNTLSSAASGGDPLSNSNTSLSQFQGGAFEPYAVLSFGSVVTPVMLSLELLRFHVIDNALIVHLTHCRQTVVFDIASGPAAGNEGPFTGNELFSRAASEANVSEGASGNNASMSSAAYFSSFVSSQSAASQQRFFDPASGSATPRDRSASPGRPSPRGGGSWMNRLVSWTAGTGAGGPVATREGARATRMIGPTTSFSLEDTAPTPHASSSREVAELDDENQPQQQLQQSRSQCAAAAFVGDVYASYEFYNGWLPLAVDRQRGDVRMFFLDVEALATRIADIPQRVQFLLNRRFCNPNAVTLLVRDLILDQEGLPNVAQSLDAICSTNLRVAQAKARRGAMRGSNFKKQWTKPPYVIVPEYITPIRCGSAALATHVFRPLPLSTADEVWGHVKTTRKTNAALRALVAAQWDDAGSQRHNTDQMSIYRCVFGPLAHKAAAANQRAGETAINTEEHITQQADDLGNKNRYNGSVYFANYVLNVLLEYTRSLIQHGETLADATQRCVVNMFLQQPQPDFFRLHQLLMYRAIDDHIPTALQLITLERQYPPALQMGLDMLARLNATNEIVQVLLARQTPLLAAKFVVSSRFEPPNVLADILHCSALLCEHDRPAADNLPSILPSDFQFYTIYSLFTAHFPDAMNSASFAPFVARFRSLTM</sequence>
<dbReference type="PANTHER" id="PTHR12897:SF4">
    <property type="entry name" value="REGULATOR OF MON1-CCZ1 COMPLEX"/>
    <property type="match status" value="1"/>
</dbReference>
<dbReference type="InterPro" id="IPR009755">
    <property type="entry name" value="RMC1_C"/>
</dbReference>
<proteinExistence type="predicted"/>
<feature type="domain" description="Mic1" evidence="2">
    <location>
        <begin position="839"/>
        <end position="948"/>
    </location>
</feature>
<dbReference type="InterPro" id="IPR040371">
    <property type="entry name" value="RMC1"/>
</dbReference>
<dbReference type="OrthoDB" id="247624at2759"/>
<accession>A0A0S4IUY7</accession>
<dbReference type="PANTHER" id="PTHR12897">
    <property type="entry name" value="COLON CANCER-ASSOCIATED PROTEIN MIC1"/>
    <property type="match status" value="1"/>
</dbReference>
<organism evidence="3 4">
    <name type="scientific">Bodo saltans</name>
    <name type="common">Flagellated protozoan</name>
    <dbReference type="NCBI Taxonomy" id="75058"/>
    <lineage>
        <taxon>Eukaryota</taxon>
        <taxon>Discoba</taxon>
        <taxon>Euglenozoa</taxon>
        <taxon>Kinetoplastea</taxon>
        <taxon>Metakinetoplastina</taxon>
        <taxon>Eubodonida</taxon>
        <taxon>Bodonidae</taxon>
        <taxon>Bodo</taxon>
    </lineage>
</organism>
<dbReference type="GO" id="GO:0010506">
    <property type="term" value="P:regulation of autophagy"/>
    <property type="evidence" value="ECO:0007669"/>
    <property type="project" value="InterPro"/>
</dbReference>
<dbReference type="GO" id="GO:0031902">
    <property type="term" value="C:late endosome membrane"/>
    <property type="evidence" value="ECO:0007669"/>
    <property type="project" value="TreeGrafter"/>
</dbReference>
<feature type="region of interest" description="Disordered" evidence="1">
    <location>
        <begin position="497"/>
        <end position="528"/>
    </location>
</feature>
<reference evidence="4" key="1">
    <citation type="submission" date="2015-09" db="EMBL/GenBank/DDBJ databases">
        <authorList>
            <consortium name="Pathogen Informatics"/>
        </authorList>
    </citation>
    <scope>NUCLEOTIDE SEQUENCE [LARGE SCALE GENOMIC DNA]</scope>
    <source>
        <strain evidence="4">Lake Konstanz</strain>
    </source>
</reference>
<dbReference type="AlphaFoldDB" id="A0A0S4IUY7"/>
<dbReference type="GO" id="GO:0005765">
    <property type="term" value="C:lysosomal membrane"/>
    <property type="evidence" value="ECO:0007669"/>
    <property type="project" value="TreeGrafter"/>
</dbReference>
<dbReference type="GO" id="GO:0035658">
    <property type="term" value="C:Mon1-Ccz1 complex"/>
    <property type="evidence" value="ECO:0007669"/>
    <property type="project" value="InterPro"/>
</dbReference>
<feature type="region of interest" description="Disordered" evidence="1">
    <location>
        <begin position="557"/>
        <end position="593"/>
    </location>
</feature>
<dbReference type="Pfam" id="PF07035">
    <property type="entry name" value="RMC1_C"/>
    <property type="match status" value="1"/>
</dbReference>